<dbReference type="STRING" id="1797263.A2397_03890"/>
<keyword evidence="1" id="KW-0472">Membrane</keyword>
<comment type="caution">
    <text evidence="2">The sequence shown here is derived from an EMBL/GenBank/DDBJ whole genome shotgun (WGS) entry which is preliminary data.</text>
</comment>
<evidence type="ECO:0000313" key="2">
    <source>
        <dbReference type="EMBL" id="OGD10388.1"/>
    </source>
</evidence>
<dbReference type="GO" id="GO:0030246">
    <property type="term" value="F:carbohydrate binding"/>
    <property type="evidence" value="ECO:0007669"/>
    <property type="project" value="InterPro"/>
</dbReference>
<dbReference type="SUPFAM" id="SSF49384">
    <property type="entry name" value="Carbohydrate-binding domain"/>
    <property type="match status" value="1"/>
</dbReference>
<evidence type="ECO:0008006" key="4">
    <source>
        <dbReference type="Google" id="ProtNLM"/>
    </source>
</evidence>
<dbReference type="InterPro" id="IPR008965">
    <property type="entry name" value="CBM2/CBM3_carb-bd_dom_sf"/>
</dbReference>
<dbReference type="AlphaFoldDB" id="A0A1F4ZWB6"/>
<organism evidence="2 3">
    <name type="scientific">Candidatus Amesbacteria bacterium RIFOXYB1_FULL_44_23</name>
    <dbReference type="NCBI Taxonomy" id="1797263"/>
    <lineage>
        <taxon>Bacteria</taxon>
        <taxon>Candidatus Amesiibacteriota</taxon>
    </lineage>
</organism>
<keyword evidence="1" id="KW-1133">Transmembrane helix</keyword>
<accession>A0A1F4ZWB6</accession>
<reference evidence="2 3" key="1">
    <citation type="journal article" date="2016" name="Nat. Commun.">
        <title>Thousands of microbial genomes shed light on interconnected biogeochemical processes in an aquifer system.</title>
        <authorList>
            <person name="Anantharaman K."/>
            <person name="Brown C.T."/>
            <person name="Hug L.A."/>
            <person name="Sharon I."/>
            <person name="Castelle C.J."/>
            <person name="Probst A.J."/>
            <person name="Thomas B.C."/>
            <person name="Singh A."/>
            <person name="Wilkins M.J."/>
            <person name="Karaoz U."/>
            <person name="Brodie E.L."/>
            <person name="Williams K.H."/>
            <person name="Hubbard S.S."/>
            <person name="Banfield J.F."/>
        </authorList>
    </citation>
    <scope>NUCLEOTIDE SEQUENCE [LARGE SCALE GENOMIC DNA]</scope>
</reference>
<dbReference type="Proteomes" id="UP000176424">
    <property type="component" value="Unassembled WGS sequence"/>
</dbReference>
<name>A0A1F4ZWB6_9BACT</name>
<dbReference type="Gene3D" id="2.60.40.680">
    <property type="match status" value="1"/>
</dbReference>
<keyword evidence="1" id="KW-0812">Transmembrane</keyword>
<protein>
    <recommendedName>
        <fullName evidence="4">Cohesin domain-containing protein</fullName>
    </recommendedName>
</protein>
<gene>
    <name evidence="2" type="ORF">A2397_03890</name>
</gene>
<sequence>MMFKLTEFILTLSALILISPVSVFAKSASLSLIKSSTSNQVEIVLKHDYKDLVGVDVVLKFDPQTIHIISANKSDLFSEFVSKQIDHRAGIIKLAFSNPYLKYTSTSGTLATLEIDSKLNSTSQLDFVFTHKSTVDTNVVDSKARDVLDSVTNLTIIPDSIPQTQAQVLGDSVDSIIAPVASSYVNAHDLVINHPTSPLIPLLAIVGSLVILFNIFLVWQKSKVFS</sequence>
<dbReference type="EMBL" id="MEXR01000007">
    <property type="protein sequence ID" value="OGD10388.1"/>
    <property type="molecule type" value="Genomic_DNA"/>
</dbReference>
<proteinExistence type="predicted"/>
<evidence type="ECO:0000256" key="1">
    <source>
        <dbReference type="SAM" id="Phobius"/>
    </source>
</evidence>
<feature type="transmembrane region" description="Helical" evidence="1">
    <location>
        <begin position="199"/>
        <end position="219"/>
    </location>
</feature>
<evidence type="ECO:0000313" key="3">
    <source>
        <dbReference type="Proteomes" id="UP000176424"/>
    </source>
</evidence>